<dbReference type="Proteomes" id="UP000215453">
    <property type="component" value="Chromosome 1"/>
</dbReference>
<reference evidence="2 3" key="1">
    <citation type="submission" date="2016-10" db="EMBL/GenBank/DDBJ databases">
        <authorList>
            <person name="Varghese N."/>
        </authorList>
    </citation>
    <scope>NUCLEOTIDE SEQUENCE [LARGE SCALE GENOMIC DNA]</scope>
</reference>
<gene>
    <name evidence="2" type="ORF">ZT1A5_G237</name>
</gene>
<protein>
    <recommendedName>
        <fullName evidence="4">Granulins domain-containing protein</fullName>
    </recommendedName>
</protein>
<feature type="chain" id="PRO_5013187349" description="Granulins domain-containing protein" evidence="1">
    <location>
        <begin position="19"/>
        <end position="83"/>
    </location>
</feature>
<evidence type="ECO:0000313" key="2">
    <source>
        <dbReference type="EMBL" id="SMY18802.1"/>
    </source>
</evidence>
<keyword evidence="1" id="KW-0732">Signal</keyword>
<evidence type="ECO:0008006" key="4">
    <source>
        <dbReference type="Google" id="ProtNLM"/>
    </source>
</evidence>
<organism evidence="2 3">
    <name type="scientific">Zymoseptoria tritici ST99CH_1A5</name>
    <dbReference type="NCBI Taxonomy" id="1276529"/>
    <lineage>
        <taxon>Eukaryota</taxon>
        <taxon>Fungi</taxon>
        <taxon>Dikarya</taxon>
        <taxon>Ascomycota</taxon>
        <taxon>Pezizomycotina</taxon>
        <taxon>Dothideomycetes</taxon>
        <taxon>Dothideomycetidae</taxon>
        <taxon>Mycosphaerellales</taxon>
        <taxon>Mycosphaerellaceae</taxon>
        <taxon>Zymoseptoria</taxon>
    </lineage>
</organism>
<proteinExistence type="predicted"/>
<dbReference type="EMBL" id="LT882676">
    <property type="protein sequence ID" value="SMY18802.1"/>
    <property type="molecule type" value="Genomic_DNA"/>
</dbReference>
<evidence type="ECO:0000256" key="1">
    <source>
        <dbReference type="SAM" id="SignalP"/>
    </source>
</evidence>
<name>A0A1Y6L2X0_ZYMTR</name>
<accession>A0A1Y6L2X0</accession>
<feature type="signal peptide" evidence="1">
    <location>
        <begin position="1"/>
        <end position="18"/>
    </location>
</feature>
<dbReference type="AlphaFoldDB" id="A0A1Y6L2X0"/>
<evidence type="ECO:0000313" key="3">
    <source>
        <dbReference type="Proteomes" id="UP000215453"/>
    </source>
</evidence>
<sequence>MKLQIYGLLATAVALAVAEWQPCAHESCEIWTTCCDGKKCVQEGSRKVCRHPCENGGSWCPPPKYCAGDPFYGLGGSCVSPPA</sequence>